<dbReference type="CDD" id="cd00067">
    <property type="entry name" value="GAL4"/>
    <property type="match status" value="1"/>
</dbReference>
<name>A0AA39L515_SARSR</name>
<dbReference type="PANTHER" id="PTHR46910:SF13">
    <property type="entry name" value="SPECIFIC TRANSCRIPTION FACTOR, PUTATIVE (AFU_ORTHOLOGUE AFUA_4G06190)-RELATED"/>
    <property type="match status" value="1"/>
</dbReference>
<keyword evidence="5" id="KW-1185">Reference proteome</keyword>
<dbReference type="InterPro" id="IPR001138">
    <property type="entry name" value="Zn2Cys6_DnaBD"/>
</dbReference>
<dbReference type="Gene3D" id="4.10.240.10">
    <property type="entry name" value="Zn(2)-C6 fungal-type DNA-binding domain"/>
    <property type="match status" value="1"/>
</dbReference>
<dbReference type="InterPro" id="IPR036864">
    <property type="entry name" value="Zn2-C6_fun-type_DNA-bd_sf"/>
</dbReference>
<evidence type="ECO:0000313" key="4">
    <source>
        <dbReference type="EMBL" id="KAK0384230.1"/>
    </source>
</evidence>
<dbReference type="SMART" id="SM00066">
    <property type="entry name" value="GAL4"/>
    <property type="match status" value="1"/>
</dbReference>
<dbReference type="Proteomes" id="UP001175261">
    <property type="component" value="Unassembled WGS sequence"/>
</dbReference>
<dbReference type="SUPFAM" id="SSF57701">
    <property type="entry name" value="Zn2/Cys6 DNA-binding domain"/>
    <property type="match status" value="1"/>
</dbReference>
<comment type="caution">
    <text evidence="4">The sequence shown here is derived from an EMBL/GenBank/DDBJ whole genome shotgun (WGS) entry which is preliminary data.</text>
</comment>
<reference evidence="4" key="1">
    <citation type="submission" date="2022-10" db="EMBL/GenBank/DDBJ databases">
        <title>Determination and structural analysis of whole genome sequence of Sarocladium strictum F4-1.</title>
        <authorList>
            <person name="Hu L."/>
            <person name="Jiang Y."/>
        </authorList>
    </citation>
    <scope>NUCLEOTIDE SEQUENCE</scope>
    <source>
        <strain evidence="4">F4-1</strain>
    </source>
</reference>
<evidence type="ECO:0000256" key="1">
    <source>
        <dbReference type="ARBA" id="ARBA00023242"/>
    </source>
</evidence>
<feature type="domain" description="Zn(2)-C6 fungal-type" evidence="3">
    <location>
        <begin position="20"/>
        <end position="49"/>
    </location>
</feature>
<dbReference type="PANTHER" id="PTHR46910">
    <property type="entry name" value="TRANSCRIPTION FACTOR PDR1"/>
    <property type="match status" value="1"/>
</dbReference>
<dbReference type="Pfam" id="PF00172">
    <property type="entry name" value="Zn_clus"/>
    <property type="match status" value="1"/>
</dbReference>
<dbReference type="EMBL" id="JAPDFR010000008">
    <property type="protein sequence ID" value="KAK0384230.1"/>
    <property type="molecule type" value="Genomic_DNA"/>
</dbReference>
<dbReference type="InterPro" id="IPR050987">
    <property type="entry name" value="AtrR-like"/>
</dbReference>
<evidence type="ECO:0000259" key="3">
    <source>
        <dbReference type="PROSITE" id="PS50048"/>
    </source>
</evidence>
<organism evidence="4 5">
    <name type="scientific">Sarocladium strictum</name>
    <name type="common">Black bundle disease fungus</name>
    <name type="synonym">Acremonium strictum</name>
    <dbReference type="NCBI Taxonomy" id="5046"/>
    <lineage>
        <taxon>Eukaryota</taxon>
        <taxon>Fungi</taxon>
        <taxon>Dikarya</taxon>
        <taxon>Ascomycota</taxon>
        <taxon>Pezizomycotina</taxon>
        <taxon>Sordariomycetes</taxon>
        <taxon>Hypocreomycetidae</taxon>
        <taxon>Hypocreales</taxon>
        <taxon>Sarocladiaceae</taxon>
        <taxon>Sarocladium</taxon>
    </lineage>
</organism>
<dbReference type="GO" id="GO:0008270">
    <property type="term" value="F:zinc ion binding"/>
    <property type="evidence" value="ECO:0007669"/>
    <property type="project" value="InterPro"/>
</dbReference>
<protein>
    <recommendedName>
        <fullName evidence="3">Zn(2)-C6 fungal-type domain-containing protein</fullName>
    </recommendedName>
</protein>
<keyword evidence="1" id="KW-0539">Nucleus</keyword>
<feature type="region of interest" description="Disordered" evidence="2">
    <location>
        <begin position="52"/>
        <end position="88"/>
    </location>
</feature>
<accession>A0AA39L515</accession>
<evidence type="ECO:0000313" key="5">
    <source>
        <dbReference type="Proteomes" id="UP001175261"/>
    </source>
</evidence>
<dbReference type="AlphaFoldDB" id="A0AA39L515"/>
<proteinExistence type="predicted"/>
<dbReference type="PROSITE" id="PS50048">
    <property type="entry name" value="ZN2_CY6_FUNGAL_2"/>
    <property type="match status" value="1"/>
</dbReference>
<evidence type="ECO:0000256" key="2">
    <source>
        <dbReference type="SAM" id="MobiDB-lite"/>
    </source>
</evidence>
<gene>
    <name evidence="4" type="ORF">NLU13_8318</name>
</gene>
<dbReference type="GO" id="GO:0000981">
    <property type="term" value="F:DNA-binding transcription factor activity, RNA polymerase II-specific"/>
    <property type="evidence" value="ECO:0007669"/>
    <property type="project" value="InterPro"/>
</dbReference>
<sequence>MPVTSTAKKFSKRAEYTSHACVECQRRKVKCSGLSPCHNCLGRGAECSYQALSNGPGKRKRKQSSSSPNTNKRRAPLRSPMPSSASEETALLKDQLGRLQEGLDTLVRQQTLGIDFLNAHTTLSLPDSTNDSAILPDARPATFSQRFESSRPQNPVCNIETESLSSSQESQKSLEPAHCETDTFVPGLKWPNRFAVASQICDLRSSVGENPLLADATPTSSSYSVVLPPPRDLAQAIKVGLAAFDCLLPVIYRKTLVERISRTLQELGYPSVGQSIVVEESHHMVVSVLLIVISAGKLLRDQAGIDASPENAWSGSDSYWQSRRLVQHFEGGCEVQASCVTYHTMAAAYLLSAERLRLASSHILNGLYAAVSLGLGQIHSFTASAEDLADPLGLWVTLDFLDKRITQKCGIPYFVANSLGQLNIEDHIGAQIDAKSKALLKAMFNHSRLWASIWDGFLAPNAPMASDWVEIQMFDAKLLAMREQHVDNLSWSPEAVEGSTSNASSEPEDRRRLLVFLVGLQPDERALRD</sequence>